<proteinExistence type="predicted"/>
<organism evidence="1 2">
    <name type="scientific">Pseudomonas coronafaciens pv. coronafaciens</name>
    <dbReference type="NCBI Taxonomy" id="235275"/>
    <lineage>
        <taxon>Bacteria</taxon>
        <taxon>Pseudomonadati</taxon>
        <taxon>Pseudomonadota</taxon>
        <taxon>Gammaproteobacteria</taxon>
        <taxon>Pseudomonadales</taxon>
        <taxon>Pseudomonadaceae</taxon>
        <taxon>Pseudomonas</taxon>
        <taxon>Pseudomonas coronafaciens</taxon>
    </lineage>
</organism>
<dbReference type="Proteomes" id="UP000423413">
    <property type="component" value="Chromosome"/>
</dbReference>
<dbReference type="AlphaFoldDB" id="A0AAE6QDC6"/>
<dbReference type="GeneID" id="73736912"/>
<accession>A0AAE6QDC6</accession>
<sequence length="151" mass="17059">MEEIDDLTRKKIREWQGRRSEIKSLMQSNPDRTMELSHILDLMDEEHAAILSGSTERRAEDNDQQSAILHALNIKHSLRIIPAKCDLQLYIAASSPEDLRKLLEIAVYELQGRIDAEGAVAGEHRNYPGSMSGTLGNYHFELDIEGESGDE</sequence>
<reference evidence="1 2" key="1">
    <citation type="submission" date="2019-11" db="EMBL/GenBank/DDBJ databases">
        <title>Complete genome sequence of Pseudomonas syringae pv. coronafaciens isolate B19001 originated in imported oat cereal.</title>
        <authorList>
            <person name="Kim S.M."/>
            <person name="Lee B.C."/>
            <person name="Seo S.J."/>
            <person name="Lee J.E."/>
            <person name="Choi N.J."/>
            <person name="Park J.H."/>
        </authorList>
    </citation>
    <scope>NUCLEOTIDE SEQUENCE [LARGE SCALE GENOMIC DNA]</scope>
    <source>
        <strain evidence="1 2">B19001</strain>
    </source>
</reference>
<protein>
    <submittedName>
        <fullName evidence="1">Uncharacterized protein</fullName>
    </submittedName>
</protein>
<dbReference type="RefSeq" id="WP_122323860.1">
    <property type="nucleotide sequence ID" value="NZ_CP046441.1"/>
</dbReference>
<evidence type="ECO:0000313" key="1">
    <source>
        <dbReference type="EMBL" id="QGT80672.1"/>
    </source>
</evidence>
<gene>
    <name evidence="1" type="ORF">GMO17_05525</name>
</gene>
<name>A0AAE6QDC6_9PSED</name>
<dbReference type="EMBL" id="CP046441">
    <property type="protein sequence ID" value="QGT80672.1"/>
    <property type="molecule type" value="Genomic_DNA"/>
</dbReference>
<evidence type="ECO:0000313" key="2">
    <source>
        <dbReference type="Proteomes" id="UP000423413"/>
    </source>
</evidence>